<name>A0ABV7XN53_9GAMM</name>
<keyword evidence="3" id="KW-1185">Reference proteome</keyword>
<feature type="chain" id="PRO_5046988662" evidence="1">
    <location>
        <begin position="25"/>
        <end position="76"/>
    </location>
</feature>
<accession>A0ABV7XN53</accession>
<dbReference type="RefSeq" id="WP_386744114.1">
    <property type="nucleotide sequence ID" value="NZ_JBHRYA010000007.1"/>
</dbReference>
<gene>
    <name evidence="2" type="ORF">ACFONC_11335</name>
</gene>
<feature type="signal peptide" evidence="1">
    <location>
        <begin position="1"/>
        <end position="24"/>
    </location>
</feature>
<evidence type="ECO:0000256" key="1">
    <source>
        <dbReference type="SAM" id="SignalP"/>
    </source>
</evidence>
<dbReference type="Proteomes" id="UP001595705">
    <property type="component" value="Unassembled WGS sequence"/>
</dbReference>
<evidence type="ECO:0000313" key="3">
    <source>
        <dbReference type="Proteomes" id="UP001595705"/>
    </source>
</evidence>
<protein>
    <submittedName>
        <fullName evidence="2">DUF6289 family protein</fullName>
    </submittedName>
</protein>
<proteinExistence type="predicted"/>
<dbReference type="Pfam" id="PF19806">
    <property type="entry name" value="DUF6289"/>
    <property type="match status" value="1"/>
</dbReference>
<dbReference type="EMBL" id="JBHRYA010000007">
    <property type="protein sequence ID" value="MFC3716743.1"/>
    <property type="molecule type" value="Genomic_DNA"/>
</dbReference>
<reference evidence="3" key="1">
    <citation type="journal article" date="2019" name="Int. J. Syst. Evol. Microbiol.">
        <title>The Global Catalogue of Microorganisms (GCM) 10K type strain sequencing project: providing services to taxonomists for standard genome sequencing and annotation.</title>
        <authorList>
            <consortium name="The Broad Institute Genomics Platform"/>
            <consortium name="The Broad Institute Genome Sequencing Center for Infectious Disease"/>
            <person name="Wu L."/>
            <person name="Ma J."/>
        </authorList>
    </citation>
    <scope>NUCLEOTIDE SEQUENCE [LARGE SCALE GENOMIC DNA]</scope>
    <source>
        <strain evidence="3">KCTC 42441</strain>
    </source>
</reference>
<sequence>MRRSTRVVAACAAVVALASLAAVAKKPGPEWPGTYVYYDDAGNVVGEATNVLCKPQAAWGEVTANYDYNLGCNITR</sequence>
<comment type="caution">
    <text evidence="2">The sequence shown here is derived from an EMBL/GenBank/DDBJ whole genome shotgun (WGS) entry which is preliminary data.</text>
</comment>
<organism evidence="2 3">
    <name type="scientific">Luteimonas soli</name>
    <dbReference type="NCBI Taxonomy" id="1648966"/>
    <lineage>
        <taxon>Bacteria</taxon>
        <taxon>Pseudomonadati</taxon>
        <taxon>Pseudomonadota</taxon>
        <taxon>Gammaproteobacteria</taxon>
        <taxon>Lysobacterales</taxon>
        <taxon>Lysobacteraceae</taxon>
        <taxon>Luteimonas</taxon>
    </lineage>
</organism>
<dbReference type="InterPro" id="IPR046256">
    <property type="entry name" value="DUF6289"/>
</dbReference>
<keyword evidence="1" id="KW-0732">Signal</keyword>
<evidence type="ECO:0000313" key="2">
    <source>
        <dbReference type="EMBL" id="MFC3716743.1"/>
    </source>
</evidence>